<accession>A0ABW0M5N0</accession>
<dbReference type="InterPro" id="IPR051689">
    <property type="entry name" value="Sterol_desaturase/TMEM195"/>
</dbReference>
<feature type="domain" description="Fatty acid hydroxylase" evidence="8">
    <location>
        <begin position="83"/>
        <end position="216"/>
    </location>
</feature>
<evidence type="ECO:0000256" key="4">
    <source>
        <dbReference type="ARBA" id="ARBA00023002"/>
    </source>
</evidence>
<evidence type="ECO:0000256" key="1">
    <source>
        <dbReference type="ARBA" id="ARBA00004127"/>
    </source>
</evidence>
<keyword evidence="10" id="KW-1185">Reference proteome</keyword>
<comment type="caution">
    <text evidence="9">The sequence shown here is derived from an EMBL/GenBank/DDBJ whole genome shotgun (WGS) entry which is preliminary data.</text>
</comment>
<reference evidence="10" key="1">
    <citation type="journal article" date="2019" name="Int. J. Syst. Evol. Microbiol.">
        <title>The Global Catalogue of Microorganisms (GCM) 10K type strain sequencing project: providing services to taxonomists for standard genome sequencing and annotation.</title>
        <authorList>
            <consortium name="The Broad Institute Genomics Platform"/>
            <consortium name="The Broad Institute Genome Sequencing Center for Infectious Disease"/>
            <person name="Wu L."/>
            <person name="Ma J."/>
        </authorList>
    </citation>
    <scope>NUCLEOTIDE SEQUENCE [LARGE SCALE GENOMIC DNA]</scope>
    <source>
        <strain evidence="10">JCM 17066</strain>
    </source>
</reference>
<organism evidence="9 10">
    <name type="scientific">Paraherbaspirillum soli</name>
    <dbReference type="NCBI Taxonomy" id="631222"/>
    <lineage>
        <taxon>Bacteria</taxon>
        <taxon>Pseudomonadati</taxon>
        <taxon>Pseudomonadota</taxon>
        <taxon>Betaproteobacteria</taxon>
        <taxon>Burkholderiales</taxon>
        <taxon>Oxalobacteraceae</taxon>
        <taxon>Paraherbaspirillum</taxon>
    </lineage>
</organism>
<evidence type="ECO:0000256" key="7">
    <source>
        <dbReference type="SAM" id="Phobius"/>
    </source>
</evidence>
<dbReference type="EC" id="1.-.-.-" evidence="9"/>
<protein>
    <submittedName>
        <fullName evidence="9">Sterol desaturase family protein</fullName>
        <ecNumber evidence="9">1.-.-.-</ecNumber>
    </submittedName>
</protein>
<comment type="subcellular location">
    <subcellularLocation>
        <location evidence="1">Endomembrane system</location>
        <topology evidence="1">Multi-pass membrane protein</topology>
    </subcellularLocation>
</comment>
<evidence type="ECO:0000256" key="5">
    <source>
        <dbReference type="ARBA" id="ARBA00023098"/>
    </source>
</evidence>
<name>A0ABW0M5N0_9BURK</name>
<dbReference type="Proteomes" id="UP001596045">
    <property type="component" value="Unassembled WGS sequence"/>
</dbReference>
<evidence type="ECO:0000256" key="3">
    <source>
        <dbReference type="ARBA" id="ARBA00022989"/>
    </source>
</evidence>
<feature type="transmembrane region" description="Helical" evidence="7">
    <location>
        <begin position="80"/>
        <end position="97"/>
    </location>
</feature>
<evidence type="ECO:0000313" key="10">
    <source>
        <dbReference type="Proteomes" id="UP001596045"/>
    </source>
</evidence>
<keyword evidence="2 7" id="KW-0812">Transmembrane</keyword>
<dbReference type="GO" id="GO:0016491">
    <property type="term" value="F:oxidoreductase activity"/>
    <property type="evidence" value="ECO:0007669"/>
    <property type="project" value="UniProtKB-KW"/>
</dbReference>
<dbReference type="PANTHER" id="PTHR21624:SF1">
    <property type="entry name" value="ALKYLGLYCEROL MONOOXYGENASE"/>
    <property type="match status" value="1"/>
</dbReference>
<evidence type="ECO:0000259" key="8">
    <source>
        <dbReference type="Pfam" id="PF04116"/>
    </source>
</evidence>
<dbReference type="RefSeq" id="WP_378995974.1">
    <property type="nucleotide sequence ID" value="NZ_JBHSMT010000009.1"/>
</dbReference>
<feature type="transmembrane region" description="Helical" evidence="7">
    <location>
        <begin position="328"/>
        <end position="349"/>
    </location>
</feature>
<proteinExistence type="predicted"/>
<dbReference type="Pfam" id="PF04116">
    <property type="entry name" value="FA_hydroxylase"/>
    <property type="match status" value="1"/>
</dbReference>
<sequence>MDKVIVFAIPVFSILIAAEVVYGWKKKRNTYRLNDAISSLSQGVLSQLVASVTQIFQIGFYTMIYSSVAVVRNDAWWNAWYGWILAVLCYDFCDYWLHRMSHESALLWAAHAVHHQSQDFNFSTALRQESAYMLLGWVFFVPMALLGVPPENFAIAGLVVLLYQFWIHTEHVGKLGWFDRVFSSPSNHRVHHAVNPQYIDKNYGAILVLWDRMFGTFSEEREKCAYGTLAPLNSWDPLWAIVGGYWKLAQNAWHAPRWADKLRIWYKPPGWQPDAVSQMPAPTATDGAQARRYDPPTSRAAKWCGGVQFLLLLAASGAYLWQAEQLPARTAAILLFAITMGLWSVGAVLQARIRISTALLLDVVAVALGVWALGLF</sequence>
<dbReference type="EMBL" id="JBHSMT010000009">
    <property type="protein sequence ID" value="MFC5473490.1"/>
    <property type="molecule type" value="Genomic_DNA"/>
</dbReference>
<keyword evidence="4 9" id="KW-0560">Oxidoreductase</keyword>
<dbReference type="InterPro" id="IPR006694">
    <property type="entry name" value="Fatty_acid_hydroxylase"/>
</dbReference>
<dbReference type="PANTHER" id="PTHR21624">
    <property type="entry name" value="STEROL DESATURASE-RELATED PROTEIN"/>
    <property type="match status" value="1"/>
</dbReference>
<evidence type="ECO:0000256" key="2">
    <source>
        <dbReference type="ARBA" id="ARBA00022692"/>
    </source>
</evidence>
<feature type="transmembrane region" description="Helical" evidence="7">
    <location>
        <begin position="6"/>
        <end position="24"/>
    </location>
</feature>
<keyword evidence="6 7" id="KW-0472">Membrane</keyword>
<feature type="transmembrane region" description="Helical" evidence="7">
    <location>
        <begin position="300"/>
        <end position="322"/>
    </location>
</feature>
<gene>
    <name evidence="9" type="ORF">ACFPM8_05910</name>
</gene>
<feature type="transmembrane region" description="Helical" evidence="7">
    <location>
        <begin position="356"/>
        <end position="374"/>
    </location>
</feature>
<keyword evidence="3 7" id="KW-1133">Transmembrane helix</keyword>
<evidence type="ECO:0000313" key="9">
    <source>
        <dbReference type="EMBL" id="MFC5473490.1"/>
    </source>
</evidence>
<keyword evidence="5" id="KW-0443">Lipid metabolism</keyword>
<evidence type="ECO:0000256" key="6">
    <source>
        <dbReference type="ARBA" id="ARBA00023136"/>
    </source>
</evidence>